<dbReference type="Proteomes" id="UP000660975">
    <property type="component" value="Unassembled WGS sequence"/>
</dbReference>
<gene>
    <name evidence="3" type="ORF">GCM10010227_48000</name>
    <name evidence="2" type="ORF">Sgou_14000</name>
</gene>
<feature type="chain" id="PRO_5034671759" evidence="1">
    <location>
        <begin position="22"/>
        <end position="47"/>
    </location>
</feature>
<sequence>MFVAAVLCVLTVGAAAGTAAAESGGAGVLVASSTGPGDDSGWGRVAG</sequence>
<keyword evidence="1" id="KW-0732">Signal</keyword>
<feature type="signal peptide" evidence="1">
    <location>
        <begin position="1"/>
        <end position="21"/>
    </location>
</feature>
<comment type="caution">
    <text evidence="3">The sequence shown here is derived from an EMBL/GenBank/DDBJ whole genome shotgun (WGS) entry which is preliminary data.</text>
</comment>
<dbReference type="EMBL" id="BMSC01000019">
    <property type="protein sequence ID" value="GGU87873.1"/>
    <property type="molecule type" value="Genomic_DNA"/>
</dbReference>
<reference evidence="2 4" key="2">
    <citation type="submission" date="2020-02" db="EMBL/GenBank/DDBJ databases">
        <title>Whole genome shotgun sequence of Streptomyces gougerotii NBRC 13043.</title>
        <authorList>
            <person name="Ichikawa N."/>
            <person name="Komaki H."/>
            <person name="Tamura T."/>
        </authorList>
    </citation>
    <scope>NUCLEOTIDE SEQUENCE [LARGE SCALE GENOMIC DNA]</scope>
    <source>
        <strain evidence="2 4">NBRC 13043</strain>
    </source>
</reference>
<evidence type="ECO:0000256" key="1">
    <source>
        <dbReference type="SAM" id="SignalP"/>
    </source>
</evidence>
<dbReference type="EMBL" id="BLLO01000014">
    <property type="protein sequence ID" value="GFH76730.1"/>
    <property type="molecule type" value="Genomic_DNA"/>
</dbReference>
<keyword evidence="4" id="KW-1185">Reference proteome</keyword>
<evidence type="ECO:0000313" key="3">
    <source>
        <dbReference type="EMBL" id="GGU87873.1"/>
    </source>
</evidence>
<protein>
    <submittedName>
        <fullName evidence="3">Uncharacterized protein</fullName>
    </submittedName>
</protein>
<dbReference type="Proteomes" id="UP000480804">
    <property type="component" value="Unassembled WGS sequence"/>
</dbReference>
<reference evidence="3" key="1">
    <citation type="journal article" date="2014" name="Int. J. Syst. Evol. Microbiol.">
        <title>Complete genome sequence of Corynebacterium casei LMG S-19264T (=DSM 44701T), isolated from a smear-ripened cheese.</title>
        <authorList>
            <consortium name="US DOE Joint Genome Institute (JGI-PGF)"/>
            <person name="Walter F."/>
            <person name="Albersmeier A."/>
            <person name="Kalinowski J."/>
            <person name="Ruckert C."/>
        </authorList>
    </citation>
    <scope>NUCLEOTIDE SEQUENCE</scope>
    <source>
        <strain evidence="3">JCM 4136</strain>
    </source>
</reference>
<evidence type="ECO:0000313" key="4">
    <source>
        <dbReference type="Proteomes" id="UP000480804"/>
    </source>
</evidence>
<evidence type="ECO:0000313" key="2">
    <source>
        <dbReference type="EMBL" id="GFH76730.1"/>
    </source>
</evidence>
<dbReference type="AlphaFoldDB" id="A0A8H9HVA2"/>
<proteinExistence type="predicted"/>
<organism evidence="3 5">
    <name type="scientific">Streptomyces gougerotii</name>
    <dbReference type="NCBI Taxonomy" id="53448"/>
    <lineage>
        <taxon>Bacteria</taxon>
        <taxon>Bacillati</taxon>
        <taxon>Actinomycetota</taxon>
        <taxon>Actinomycetes</taxon>
        <taxon>Kitasatosporales</taxon>
        <taxon>Streptomycetaceae</taxon>
        <taxon>Streptomyces</taxon>
        <taxon>Streptomyces diastaticus group</taxon>
    </lineage>
</organism>
<evidence type="ECO:0000313" key="5">
    <source>
        <dbReference type="Proteomes" id="UP000660975"/>
    </source>
</evidence>
<name>A0A8H9HVA2_9ACTN</name>
<accession>A0A8H9HVA2</accession>
<reference evidence="3" key="3">
    <citation type="submission" date="2020-09" db="EMBL/GenBank/DDBJ databases">
        <authorList>
            <person name="Sun Q."/>
            <person name="Ohkuma M."/>
        </authorList>
    </citation>
    <scope>NUCLEOTIDE SEQUENCE</scope>
    <source>
        <strain evidence="3">JCM 4136</strain>
    </source>
</reference>